<organism evidence="6 7">
    <name type="scientific">Sulfitobacter sediminis</name>
    <dbReference type="NCBI Taxonomy" id="3234186"/>
    <lineage>
        <taxon>Bacteria</taxon>
        <taxon>Pseudomonadati</taxon>
        <taxon>Pseudomonadota</taxon>
        <taxon>Alphaproteobacteria</taxon>
        <taxon>Rhodobacterales</taxon>
        <taxon>Roseobacteraceae</taxon>
        <taxon>Sulfitobacter</taxon>
    </lineage>
</organism>
<name>A0ABV3RLM3_9RHOB</name>
<comment type="caution">
    <text evidence="6">The sequence shown here is derived from an EMBL/GenBank/DDBJ whole genome shotgun (WGS) entry which is preliminary data.</text>
</comment>
<comment type="similarity">
    <text evidence="5">Belongs to the 4-toluene sulfonate uptake permease (TSUP) (TC 2.A.102) family.</text>
</comment>
<dbReference type="PANTHER" id="PTHR43701">
    <property type="entry name" value="MEMBRANE TRANSPORTER PROTEIN MJ0441-RELATED"/>
    <property type="match status" value="1"/>
</dbReference>
<dbReference type="Proteomes" id="UP001556098">
    <property type="component" value="Unassembled WGS sequence"/>
</dbReference>
<evidence type="ECO:0000256" key="2">
    <source>
        <dbReference type="ARBA" id="ARBA00022692"/>
    </source>
</evidence>
<feature type="transmembrane region" description="Helical" evidence="5">
    <location>
        <begin position="104"/>
        <end position="122"/>
    </location>
</feature>
<dbReference type="EMBL" id="JBFNXX010000005">
    <property type="protein sequence ID" value="MEW9919502.1"/>
    <property type="molecule type" value="Genomic_DNA"/>
</dbReference>
<dbReference type="InterPro" id="IPR002781">
    <property type="entry name" value="TM_pro_TauE-like"/>
</dbReference>
<evidence type="ECO:0000313" key="6">
    <source>
        <dbReference type="EMBL" id="MEW9919502.1"/>
    </source>
</evidence>
<dbReference type="RefSeq" id="WP_367877211.1">
    <property type="nucleotide sequence ID" value="NZ_JBFNXX010000005.1"/>
</dbReference>
<feature type="transmembrane region" description="Helical" evidence="5">
    <location>
        <begin position="50"/>
        <end position="67"/>
    </location>
</feature>
<evidence type="ECO:0000256" key="4">
    <source>
        <dbReference type="ARBA" id="ARBA00023136"/>
    </source>
</evidence>
<sequence>MSILSILPLLAWGAFVGIVFSTIGAAGGILASFGLITLFGLVDPNSVKPMAQLLVLAATITFIPGYLRRSRLVLPLGLLLGGGGLVGAYVGSTLSSYYLSDMNTFRPLFGVLTLAIAAQIFWKLYRTHSDAQEAVEKPHANFDHKVYGVSTSWRFVAFTFASENDPAP</sequence>
<feature type="transmembrane region" description="Helical" evidence="5">
    <location>
        <begin position="72"/>
        <end position="92"/>
    </location>
</feature>
<dbReference type="Pfam" id="PF01925">
    <property type="entry name" value="TauE"/>
    <property type="match status" value="1"/>
</dbReference>
<keyword evidence="5" id="KW-1003">Cell membrane</keyword>
<feature type="transmembrane region" description="Helical" evidence="5">
    <location>
        <begin position="12"/>
        <end position="38"/>
    </location>
</feature>
<proteinExistence type="inferred from homology"/>
<keyword evidence="2 5" id="KW-0812">Transmembrane</keyword>
<keyword evidence="7" id="KW-1185">Reference proteome</keyword>
<evidence type="ECO:0000313" key="7">
    <source>
        <dbReference type="Proteomes" id="UP001556098"/>
    </source>
</evidence>
<evidence type="ECO:0000256" key="5">
    <source>
        <dbReference type="RuleBase" id="RU363041"/>
    </source>
</evidence>
<dbReference type="InterPro" id="IPR051598">
    <property type="entry name" value="TSUP/Inactive_protease-like"/>
</dbReference>
<accession>A0ABV3RLM3</accession>
<gene>
    <name evidence="6" type="ORF">AB2B41_07805</name>
</gene>
<dbReference type="PANTHER" id="PTHR43701:SF2">
    <property type="entry name" value="MEMBRANE TRANSPORTER PROTEIN YJNA-RELATED"/>
    <property type="match status" value="1"/>
</dbReference>
<reference evidence="6 7" key="1">
    <citation type="submission" date="2024-07" db="EMBL/GenBank/DDBJ databases">
        <title>Marimonas sp.nov., isolated from tidal-flat sediment.</title>
        <authorList>
            <person name="Jayan J.N."/>
            <person name="Lee S.S."/>
        </authorList>
    </citation>
    <scope>NUCLEOTIDE SEQUENCE [LARGE SCALE GENOMIC DNA]</scope>
    <source>
        <strain evidence="6 7">MJW-29</strain>
    </source>
</reference>
<evidence type="ECO:0000256" key="3">
    <source>
        <dbReference type="ARBA" id="ARBA00022989"/>
    </source>
</evidence>
<protein>
    <recommendedName>
        <fullName evidence="5">Probable membrane transporter protein</fullName>
    </recommendedName>
</protein>
<evidence type="ECO:0000256" key="1">
    <source>
        <dbReference type="ARBA" id="ARBA00004141"/>
    </source>
</evidence>
<keyword evidence="4 5" id="KW-0472">Membrane</keyword>
<keyword evidence="3 5" id="KW-1133">Transmembrane helix</keyword>
<comment type="subcellular location">
    <subcellularLocation>
        <location evidence="5">Cell membrane</location>
        <topology evidence="5">Multi-pass membrane protein</topology>
    </subcellularLocation>
    <subcellularLocation>
        <location evidence="1">Membrane</location>
        <topology evidence="1">Multi-pass membrane protein</topology>
    </subcellularLocation>
</comment>